<evidence type="ECO:0000256" key="1">
    <source>
        <dbReference type="SAM" id="MobiDB-lite"/>
    </source>
</evidence>
<gene>
    <name evidence="2" type="ORF">P43SY_001718</name>
</gene>
<accession>A0AAD5LZ06</accession>
<feature type="region of interest" description="Disordered" evidence="1">
    <location>
        <begin position="520"/>
        <end position="557"/>
    </location>
</feature>
<organism evidence="2 3">
    <name type="scientific">Pythium insidiosum</name>
    <name type="common">Pythiosis disease agent</name>
    <dbReference type="NCBI Taxonomy" id="114742"/>
    <lineage>
        <taxon>Eukaryota</taxon>
        <taxon>Sar</taxon>
        <taxon>Stramenopiles</taxon>
        <taxon>Oomycota</taxon>
        <taxon>Peronosporomycetes</taxon>
        <taxon>Pythiales</taxon>
        <taxon>Pythiaceae</taxon>
        <taxon>Pythium</taxon>
    </lineage>
</organism>
<dbReference type="Proteomes" id="UP001209570">
    <property type="component" value="Unassembled WGS sequence"/>
</dbReference>
<dbReference type="AlphaFoldDB" id="A0AAD5LZ06"/>
<keyword evidence="3" id="KW-1185">Reference proteome</keyword>
<dbReference type="EMBL" id="JAKCXM010000217">
    <property type="protein sequence ID" value="KAJ0398411.1"/>
    <property type="molecule type" value="Genomic_DNA"/>
</dbReference>
<evidence type="ECO:0000313" key="3">
    <source>
        <dbReference type="Proteomes" id="UP001209570"/>
    </source>
</evidence>
<name>A0AAD5LZ06_PYTIN</name>
<sequence length="812" mass="87452">MSSSRAITFRYSHPLRSGVALEVLQVNWSEELPETGASNAEELPETGASNASALRETVELLRQLQRDEPTSLPDALATLAPWRSTYLAEKRLSTHAFPVLQVAVTTENDLSALELFVQHTSPISSQRPVVEIFLHLDVFNSSTEDQRALLLRVESLLIEMPAQGFRVTMAWLAFSQLRIVDDAMASVLQRVCSLVLCSPDINSFHVDLALPSSASSQCSLEAWHSLFQVLGRVDLPPLDSTNRLDVMFHGSSDPHYSVADHQLVAAFMSMLAKSQGYGRVHLSSTIDSADAGLHELDYTQPLPEFAPTSLVARRLMKLQVSISSRRSSESTVVNTAIGTLVPIVGSKLEYLEVTSTPAPTPFAGEFQALVQGCPSLFHLKLTNLQLVSLDPLISAYETGPFLGLAPATAGSKKLGVFHINMVSSEVEEAGELLALDNSSLGALAKMLETNRSLTELLLTTRGASFGWEDVPLRPFMRVFRAFDEQDVPVPATIALVAASLPTIVVADAAPLDFGDLGDLPPLLPNDTDKGPHDHRFKPGPPPPGKKGPRGEFSVRGPGGRLQLCPSADCNGTVIDLVAHHLVEMTADRKPTKNHIKGFGGANLTWSTPTTKLNADGVNVTSSVAVANFTLAGYETPVRYKAEVAFYHGNATAKNGEQIIDVPGGSLKFAVWIDDWPFLSDSNMLHLGYRVVARKPAGGKMDKAEAKRGRGRDKKVDRMQLLEGMFLDSPSLAQVDGAMVTINSTLIPTPNSVVVDYAFPKFKSLYYDPVMGADDATTGDAPTPTPTLRSAAWPLSGSLRGAALAAVLGAVLL</sequence>
<reference evidence="2" key="1">
    <citation type="submission" date="2021-12" db="EMBL/GenBank/DDBJ databases">
        <title>Prjna785345.</title>
        <authorList>
            <person name="Rujirawat T."/>
            <person name="Krajaejun T."/>
        </authorList>
    </citation>
    <scope>NUCLEOTIDE SEQUENCE</scope>
    <source>
        <strain evidence="2">Pi057C3</strain>
    </source>
</reference>
<comment type="caution">
    <text evidence="2">The sequence shown here is derived from an EMBL/GenBank/DDBJ whole genome shotgun (WGS) entry which is preliminary data.</text>
</comment>
<evidence type="ECO:0000313" key="2">
    <source>
        <dbReference type="EMBL" id="KAJ0398411.1"/>
    </source>
</evidence>
<protein>
    <submittedName>
        <fullName evidence="2">Uncharacterized protein</fullName>
    </submittedName>
</protein>
<proteinExistence type="predicted"/>